<comment type="caution">
    <text evidence="2">The sequence shown here is derived from an EMBL/GenBank/DDBJ whole genome shotgun (WGS) entry which is preliminary data.</text>
</comment>
<reference evidence="2 3" key="1">
    <citation type="submission" date="2024-02" db="EMBL/GenBank/DDBJ databases">
        <title>A draft genome for the cacao thread blight pathogen Marasmius crinis-equi.</title>
        <authorList>
            <person name="Cohen S.P."/>
            <person name="Baruah I.K."/>
            <person name="Amoako-Attah I."/>
            <person name="Bukari Y."/>
            <person name="Meinhardt L.W."/>
            <person name="Bailey B.A."/>
        </authorList>
    </citation>
    <scope>NUCLEOTIDE SEQUENCE [LARGE SCALE GENOMIC DNA]</scope>
    <source>
        <strain evidence="2 3">GH-76</strain>
    </source>
</reference>
<organism evidence="2 3">
    <name type="scientific">Marasmius crinis-equi</name>
    <dbReference type="NCBI Taxonomy" id="585013"/>
    <lineage>
        <taxon>Eukaryota</taxon>
        <taxon>Fungi</taxon>
        <taxon>Dikarya</taxon>
        <taxon>Basidiomycota</taxon>
        <taxon>Agaricomycotina</taxon>
        <taxon>Agaricomycetes</taxon>
        <taxon>Agaricomycetidae</taxon>
        <taxon>Agaricales</taxon>
        <taxon>Marasmiineae</taxon>
        <taxon>Marasmiaceae</taxon>
        <taxon>Marasmius</taxon>
    </lineage>
</organism>
<proteinExistence type="predicted"/>
<evidence type="ECO:0000256" key="1">
    <source>
        <dbReference type="SAM" id="MobiDB-lite"/>
    </source>
</evidence>
<sequence length="254" mass="28152">MTHYPDSPYTVHLQPDCNGGEGCADNAGCALHPFALLLNITRGSLVFTGVEQEATFALGAKFCPEVMLYVQCSQREKHEIEFQTNWEEGGEDLIMNRTDWLDVHCECPERLYAWDWKATNCIVSGVRAYMEYRKPEVEDAERMAEAESSWSDIERSSEDESTDTDATAHCTSDSTKSSDDETSDSSSDSSESCAEPPRKRRRTSAAATAVVGSPARAPPAAPAQTAAPATRVREYIEELDDGSWREYVELLSTQ</sequence>
<feature type="region of interest" description="Disordered" evidence="1">
    <location>
        <begin position="136"/>
        <end position="229"/>
    </location>
</feature>
<feature type="compositionally biased region" description="Basic and acidic residues" evidence="1">
    <location>
        <begin position="136"/>
        <end position="145"/>
    </location>
</feature>
<dbReference type="EMBL" id="JBAHYK010000687">
    <property type="protein sequence ID" value="KAL0571997.1"/>
    <property type="molecule type" value="Genomic_DNA"/>
</dbReference>
<accession>A0ABR3F9P5</accession>
<name>A0ABR3F9P5_9AGAR</name>
<gene>
    <name evidence="2" type="ORF">V5O48_009963</name>
</gene>
<dbReference type="Proteomes" id="UP001465976">
    <property type="component" value="Unassembled WGS sequence"/>
</dbReference>
<evidence type="ECO:0000313" key="3">
    <source>
        <dbReference type="Proteomes" id="UP001465976"/>
    </source>
</evidence>
<evidence type="ECO:0000313" key="2">
    <source>
        <dbReference type="EMBL" id="KAL0571997.1"/>
    </source>
</evidence>
<feature type="compositionally biased region" description="Low complexity" evidence="1">
    <location>
        <begin position="204"/>
        <end position="215"/>
    </location>
</feature>
<protein>
    <submittedName>
        <fullName evidence="2">Uncharacterized protein</fullName>
    </submittedName>
</protein>
<keyword evidence="3" id="KW-1185">Reference proteome</keyword>